<comment type="caution">
    <text evidence="1">The sequence shown here is derived from an EMBL/GenBank/DDBJ whole genome shotgun (WGS) entry which is preliminary data.</text>
</comment>
<sequence length="149" mass="16225">MPVITKHVEIAAPASATFDYLSSYENVPDWMFGVTSFVPVGPVSRGTGDRFDAEMKLGPKALHSTVDIVEWVDGSVIALSSVKGFETSSRWVVTPVDDGHCVADVEFRYEFPGGFTGKALAKVVEPFINQGISVTDRTLRSRLESPRST</sequence>
<protein>
    <submittedName>
        <fullName evidence="1">Membrane protein</fullName>
    </submittedName>
</protein>
<dbReference type="InterPro" id="IPR023393">
    <property type="entry name" value="START-like_dom_sf"/>
</dbReference>
<dbReference type="Proteomes" id="UP000703038">
    <property type="component" value="Unassembled WGS sequence"/>
</dbReference>
<dbReference type="Pfam" id="PF10604">
    <property type="entry name" value="Polyketide_cyc2"/>
    <property type="match status" value="1"/>
</dbReference>
<dbReference type="Gene3D" id="3.30.530.20">
    <property type="match status" value="1"/>
</dbReference>
<dbReference type="CDD" id="cd07812">
    <property type="entry name" value="SRPBCC"/>
    <property type="match status" value="1"/>
</dbReference>
<accession>A0ABS2KUX0</accession>
<organism evidence="1 2">
    <name type="scientific">Rhodococcoides corynebacterioides</name>
    <dbReference type="NCBI Taxonomy" id="53972"/>
    <lineage>
        <taxon>Bacteria</taxon>
        <taxon>Bacillati</taxon>
        <taxon>Actinomycetota</taxon>
        <taxon>Actinomycetes</taxon>
        <taxon>Mycobacteriales</taxon>
        <taxon>Nocardiaceae</taxon>
        <taxon>Rhodococcoides</taxon>
    </lineage>
</organism>
<keyword evidence="2" id="KW-1185">Reference proteome</keyword>
<gene>
    <name evidence="1" type="ORF">JOE42_002481</name>
</gene>
<proteinExistence type="predicted"/>
<name>A0ABS2KUX0_9NOCA</name>
<dbReference type="RefSeq" id="WP_051613146.1">
    <property type="nucleotide sequence ID" value="NZ_JAFBBK010000001.1"/>
</dbReference>
<evidence type="ECO:0000313" key="2">
    <source>
        <dbReference type="Proteomes" id="UP000703038"/>
    </source>
</evidence>
<dbReference type="EMBL" id="JAFBBK010000001">
    <property type="protein sequence ID" value="MBM7415748.1"/>
    <property type="molecule type" value="Genomic_DNA"/>
</dbReference>
<reference evidence="1 2" key="1">
    <citation type="submission" date="2021-01" db="EMBL/GenBank/DDBJ databases">
        <title>Genomics of switchgrass bacterial isolates.</title>
        <authorList>
            <person name="Shade A."/>
        </authorList>
    </citation>
    <scope>NUCLEOTIDE SEQUENCE [LARGE SCALE GENOMIC DNA]</scope>
    <source>
        <strain evidence="1 2">PvP111</strain>
    </source>
</reference>
<dbReference type="SUPFAM" id="SSF55961">
    <property type="entry name" value="Bet v1-like"/>
    <property type="match status" value="1"/>
</dbReference>
<dbReference type="InterPro" id="IPR019587">
    <property type="entry name" value="Polyketide_cyclase/dehydratase"/>
</dbReference>
<evidence type="ECO:0000313" key="1">
    <source>
        <dbReference type="EMBL" id="MBM7415748.1"/>
    </source>
</evidence>